<feature type="transmembrane region" description="Helical" evidence="1">
    <location>
        <begin position="212"/>
        <end position="232"/>
    </location>
</feature>
<reference evidence="2" key="2">
    <citation type="journal article" date="2023" name="Biology">
        <title>Prokaryotic Life Associated with Coal-Fire Gas Vents Revealed by Metagenomics.</title>
        <authorList>
            <person name="Kadnikov V.V."/>
            <person name="Mardanov A.V."/>
            <person name="Beletsky A.V."/>
            <person name="Karnachuk O.V."/>
            <person name="Ravin N.V."/>
        </authorList>
    </citation>
    <scope>NUCLEOTIDE SEQUENCE</scope>
    <source>
        <strain evidence="2">Bu02</strain>
    </source>
</reference>
<dbReference type="InterPro" id="IPR014194">
    <property type="entry name" value="Spore_III_AE"/>
</dbReference>
<name>A0AAT9LCX2_9FIRM</name>
<keyword evidence="1" id="KW-0472">Membrane</keyword>
<feature type="transmembrane region" description="Helical" evidence="1">
    <location>
        <begin position="322"/>
        <end position="340"/>
    </location>
</feature>
<dbReference type="AlphaFoldDB" id="A0AAT9LCX2"/>
<protein>
    <submittedName>
        <fullName evidence="2">Stage III sporulation protein AE</fullName>
    </submittedName>
</protein>
<feature type="transmembrane region" description="Helical" evidence="1">
    <location>
        <begin position="375"/>
        <end position="400"/>
    </location>
</feature>
<keyword evidence="1" id="KW-1133">Transmembrane helix</keyword>
<reference evidence="2" key="1">
    <citation type="submission" date="2020-10" db="EMBL/GenBank/DDBJ databases">
        <authorList>
            <person name="Kadnikov V."/>
            <person name="Beletsky A.V."/>
            <person name="Mardanov A.V."/>
            <person name="Karnachuk O.V."/>
            <person name="Ravin N.V."/>
        </authorList>
    </citation>
    <scope>NUCLEOTIDE SEQUENCE</scope>
    <source>
        <strain evidence="2">Bu02</strain>
    </source>
</reference>
<proteinExistence type="predicted"/>
<sequence length="403" mass="42536">MKIRSRKPYLYVLVAVLTAGLFLIAAEGTALALGPGSGETSGTAYDKASFWKTSLENLESSGVSRPMDEIYREIFKGDEAGWRKIVDDILSGRGLDLGYLFRDASRSIFGSFISHSKVLGKILLIGVAIACLRVLGETVAPQGSSNVAIQAAHLALIVLAMWSFKDILAIAREAMESLRTAFFAFVPALTGLTLASGATVTAGVLHPLVFGMGSFVSIFVLDVGFPLIYTSIAVDMAGNVGGSDRVTGVAELLRQVAFLGIGVLMSCFVGVVVGQRAAAGVADGVALRTAKYVSSTFIPVAGKMVGDTMDMFFHSLFSLKSALGIAGSLVILGAVFSPLLRMLSCLFAWKIAFSVLGPLCGQEVKKSLRCMSDGITFLAVSVFVTAFVFIICLSLVSSAVRTY</sequence>
<gene>
    <name evidence="2" type="ORF">IMF26_02350</name>
</gene>
<organism evidence="2">
    <name type="scientific">Candidatus Fermentithermobacillus carboniphilus</name>
    <dbReference type="NCBI Taxonomy" id="3085328"/>
    <lineage>
        <taxon>Bacteria</taxon>
        <taxon>Bacillati</taxon>
        <taxon>Bacillota</taxon>
        <taxon>Candidatus Fermentithermobacillia</taxon>
        <taxon>Candidatus Fermentithermobacillales</taxon>
        <taxon>Candidatus Fermentithermobacillaceae</taxon>
        <taxon>Candidatus Fermentithermobacillus</taxon>
    </lineage>
</organism>
<dbReference type="EMBL" id="CP062796">
    <property type="protein sequence ID" value="QUL98934.1"/>
    <property type="molecule type" value="Genomic_DNA"/>
</dbReference>
<dbReference type="KEGG" id="fcz:IMF26_02350"/>
<evidence type="ECO:0000256" key="1">
    <source>
        <dbReference type="SAM" id="Phobius"/>
    </source>
</evidence>
<feature type="transmembrane region" description="Helical" evidence="1">
    <location>
        <begin position="184"/>
        <end position="205"/>
    </location>
</feature>
<keyword evidence="1" id="KW-0812">Transmembrane</keyword>
<feature type="transmembrane region" description="Helical" evidence="1">
    <location>
        <begin position="147"/>
        <end position="164"/>
    </location>
</feature>
<feature type="transmembrane region" description="Helical" evidence="1">
    <location>
        <begin position="252"/>
        <end position="273"/>
    </location>
</feature>
<evidence type="ECO:0000313" key="2">
    <source>
        <dbReference type="EMBL" id="QUL98934.1"/>
    </source>
</evidence>
<dbReference type="Pfam" id="PF09546">
    <property type="entry name" value="Spore_III_AE"/>
    <property type="match status" value="1"/>
</dbReference>
<accession>A0AAT9LCX2</accession>